<evidence type="ECO:0000313" key="8">
    <source>
        <dbReference type="Proteomes" id="UP001597365"/>
    </source>
</evidence>
<dbReference type="Proteomes" id="UP001597365">
    <property type="component" value="Unassembled WGS sequence"/>
</dbReference>
<dbReference type="SUPFAM" id="SSF52518">
    <property type="entry name" value="Thiamin diphosphate-binding fold (THDP-binding)"/>
    <property type="match status" value="2"/>
</dbReference>
<comment type="caution">
    <text evidence="7">The sequence shown here is derived from an EMBL/GenBank/DDBJ whole genome shotgun (WGS) entry which is preliminary data.</text>
</comment>
<dbReference type="PIRSF" id="PIRSF017245">
    <property type="entry name" value="Phosphoketolase"/>
    <property type="match status" value="1"/>
</dbReference>
<dbReference type="InterPro" id="IPR018970">
    <property type="entry name" value="Xul5P/Fru6P_PKetolase_N"/>
</dbReference>
<dbReference type="InterPro" id="IPR005593">
    <property type="entry name" value="Xul5P/Fru6P_PKetolase"/>
</dbReference>
<accession>A0ABW4PGU3</accession>
<feature type="domain" description="Xylulose 5-phosphate/Fructose 6-phosphate phosphoketolase N-terminal" evidence="6">
    <location>
        <begin position="9"/>
        <end position="360"/>
    </location>
</feature>
<evidence type="ECO:0000259" key="5">
    <source>
        <dbReference type="Pfam" id="PF09363"/>
    </source>
</evidence>
<dbReference type="RefSeq" id="WP_380898920.1">
    <property type="nucleotide sequence ID" value="NZ_JBHUFU010000004.1"/>
</dbReference>
<dbReference type="PROSITE" id="PS60002">
    <property type="entry name" value="PHOSPHOKETOLASE_1"/>
    <property type="match status" value="1"/>
</dbReference>
<proteinExistence type="inferred from homology"/>
<evidence type="ECO:0000256" key="3">
    <source>
        <dbReference type="ARBA" id="ARBA00023052"/>
    </source>
</evidence>
<evidence type="ECO:0000256" key="4">
    <source>
        <dbReference type="ARBA" id="ARBA00023239"/>
    </source>
</evidence>
<evidence type="ECO:0000256" key="1">
    <source>
        <dbReference type="ARBA" id="ARBA00001964"/>
    </source>
</evidence>
<dbReference type="InterPro" id="IPR018969">
    <property type="entry name" value="Xul5P/Fru6P_PKetolase_C"/>
</dbReference>
<keyword evidence="3" id="KW-0786">Thiamine pyrophosphate</keyword>
<dbReference type="InterPro" id="IPR019789">
    <property type="entry name" value="Xul5P/Fru6P_PKetolase_ThDP_BS"/>
</dbReference>
<evidence type="ECO:0000313" key="7">
    <source>
        <dbReference type="EMBL" id="MFD1829961.1"/>
    </source>
</evidence>
<dbReference type="Gene3D" id="3.40.50.970">
    <property type="match status" value="2"/>
</dbReference>
<protein>
    <submittedName>
        <fullName evidence="7">Phosphoketolase family protein</fullName>
    </submittedName>
</protein>
<dbReference type="PROSITE" id="PS60003">
    <property type="entry name" value="PHOSPHOKETOLASE_2"/>
    <property type="match status" value="1"/>
</dbReference>
<dbReference type="PANTHER" id="PTHR31273">
    <property type="entry name" value="PHOSPHOKETOLASE-RELATED"/>
    <property type="match status" value="1"/>
</dbReference>
<dbReference type="PANTHER" id="PTHR31273:SF1">
    <property type="entry name" value="PHOSPHOKETOLASE-RELATED"/>
    <property type="match status" value="1"/>
</dbReference>
<comment type="cofactor">
    <cofactor evidence="1">
        <name>thiamine diphosphate</name>
        <dbReference type="ChEBI" id="CHEBI:58937"/>
    </cofactor>
</comment>
<comment type="similarity">
    <text evidence="2">Belongs to the XFP family.</text>
</comment>
<dbReference type="InterPro" id="IPR029061">
    <property type="entry name" value="THDP-binding"/>
</dbReference>
<evidence type="ECO:0000256" key="2">
    <source>
        <dbReference type="ARBA" id="ARBA00005623"/>
    </source>
</evidence>
<dbReference type="Gene3D" id="3.40.50.920">
    <property type="match status" value="1"/>
</dbReference>
<dbReference type="Pfam" id="PF09364">
    <property type="entry name" value="XFP_N"/>
    <property type="match status" value="1"/>
</dbReference>
<gene>
    <name evidence="7" type="ORF">ACFSJS_09820</name>
</gene>
<dbReference type="Pfam" id="PF09363">
    <property type="entry name" value="XFP_C"/>
    <property type="match status" value="1"/>
</dbReference>
<dbReference type="InterPro" id="IPR009014">
    <property type="entry name" value="Transketo_C/PFOR_II"/>
</dbReference>
<name>A0ABW4PGU3_9ACTN</name>
<dbReference type="EMBL" id="JBHUFU010000004">
    <property type="protein sequence ID" value="MFD1829961.1"/>
    <property type="molecule type" value="Genomic_DNA"/>
</dbReference>
<organism evidence="7 8">
    <name type="scientific">Streptomyces desertarenae</name>
    <dbReference type="NCBI Taxonomy" id="2666184"/>
    <lineage>
        <taxon>Bacteria</taxon>
        <taxon>Bacillati</taxon>
        <taxon>Actinomycetota</taxon>
        <taxon>Actinomycetes</taxon>
        <taxon>Kitasatosporales</taxon>
        <taxon>Streptomycetaceae</taxon>
        <taxon>Streptomyces</taxon>
    </lineage>
</organism>
<sequence>MGSERDGTRAYRRAADYVAAALIFLRDNVLLREPLRREHLKPRLLGHWGSCPGITLVYAALNTLVRERGTDVLLVTGPGHGAPANHANLWLEGTHEDYDPALARDGSGLRELARRYCAPDGFPSHLSPAVPGTIHEGGELGYALSTAFGAAFDAPDRLVACIVGDGEAETGPTAGAWHSTKFLDPATGGAVLPVLHLNGYKISSPTLFATMTDAELTALFRGYGWDPRIVDVTADPGGDPVADAVLDAHTAITGIQRRARAGDPDERPAWPMIVLRSLKGQGAPHRVGGERIEGTFHAHQVPLAGVHEDDEQLAALEAWLRSYRPEELFDEDGRPRPHVLAACPAGERRIGMRPAGDGGRLRRPLDLPPPEPYAVAVPGGPGTATASPTRVLAGWLTEVMRRTEESRDFRIMSPDELASNKLDEVLGASGRAYTWPVHGYAEDLSRGGRVMEVLSEHTCQGWLQGYLQTGRHGLFPTYEAFAPVVDSMLNQYAKWLKMSHEVPWRTPVSSLTYLLTSEGWRQEHNGYSHQGPGFIDNLLTKKSTVTGVYLPPDANTLLVTMERLLADTGRINLVAAGKHPAAQWLDLDAARRHCAAGASTWRWASTNGGEDPELVLACAGGIPTVETLAAAHLLRGDLPAARIRVVNVVDLCALAPPDRHPHGMADAEFRDLFGTDTHVVFGFHGYPAAVHQLLHGRPRPDRFHVRGYVEEGTTTTPHDLLVANGVSRHDLAVTALRHLRGHSAAADLAASYGRRRDRLRAEIRRTGADPAEITEWRWQP</sequence>
<evidence type="ECO:0000259" key="6">
    <source>
        <dbReference type="Pfam" id="PF09364"/>
    </source>
</evidence>
<dbReference type="Pfam" id="PF03894">
    <property type="entry name" value="XFP"/>
    <property type="match status" value="1"/>
</dbReference>
<keyword evidence="4" id="KW-0456">Lyase</keyword>
<keyword evidence="8" id="KW-1185">Reference proteome</keyword>
<dbReference type="NCBIfam" id="NF003619">
    <property type="entry name" value="PRK05261.1-4"/>
    <property type="match status" value="1"/>
</dbReference>
<dbReference type="InterPro" id="IPR019790">
    <property type="entry name" value="Xul5P/Fru6P_PKetolase_CS"/>
</dbReference>
<reference evidence="8" key="1">
    <citation type="journal article" date="2019" name="Int. J. Syst. Evol. Microbiol.">
        <title>The Global Catalogue of Microorganisms (GCM) 10K type strain sequencing project: providing services to taxonomists for standard genome sequencing and annotation.</title>
        <authorList>
            <consortium name="The Broad Institute Genomics Platform"/>
            <consortium name="The Broad Institute Genome Sequencing Center for Infectious Disease"/>
            <person name="Wu L."/>
            <person name="Ma J."/>
        </authorList>
    </citation>
    <scope>NUCLEOTIDE SEQUENCE [LARGE SCALE GENOMIC DNA]</scope>
    <source>
        <strain evidence="8">CGMCC 4.7455</strain>
    </source>
</reference>
<feature type="domain" description="Xylulose 5-phosphate/Fructose 6-phosphate phosphoketolase C-terminal" evidence="5">
    <location>
        <begin position="578"/>
        <end position="778"/>
    </location>
</feature>